<keyword evidence="3 6" id="KW-0489">Methyltransferase</keyword>
<dbReference type="EC" id="2.1.1.45" evidence="1 6"/>
<dbReference type="PANTHER" id="PTHR11548">
    <property type="entry name" value="THYMIDYLATE SYNTHASE 1"/>
    <property type="match status" value="1"/>
</dbReference>
<feature type="binding site" evidence="6">
    <location>
        <begin position="180"/>
        <end position="181"/>
    </location>
    <ligand>
        <name>dUMP</name>
        <dbReference type="ChEBI" id="CHEBI:246422"/>
        <note>ligand shared between dimeric partners</note>
    </ligand>
</feature>
<evidence type="ECO:0000256" key="1">
    <source>
        <dbReference type="ARBA" id="ARBA00011947"/>
    </source>
</evidence>
<comment type="caution">
    <text evidence="6">Lacks conserved residue(s) required for the propagation of feature annotation.</text>
</comment>
<dbReference type="GO" id="GO:0004799">
    <property type="term" value="F:thymidylate synthase activity"/>
    <property type="evidence" value="ECO:0007669"/>
    <property type="project" value="UniProtKB-UniRule"/>
</dbReference>
<dbReference type="RefSeq" id="WP_315604066.1">
    <property type="nucleotide sequence ID" value="NZ_CP130318.1"/>
</dbReference>
<evidence type="ECO:0000256" key="6">
    <source>
        <dbReference type="HAMAP-Rule" id="MF_00008"/>
    </source>
</evidence>
<dbReference type="InterPro" id="IPR000398">
    <property type="entry name" value="Thymidylate_synthase"/>
</dbReference>
<keyword evidence="10" id="KW-1185">Reference proteome</keyword>
<evidence type="ECO:0000313" key="9">
    <source>
        <dbReference type="EMBL" id="WNQ10292.1"/>
    </source>
</evidence>
<comment type="function">
    <text evidence="6">Catalyzes the reductive methylation of 2'-deoxyuridine-5'-monophosphate (dUMP) to 2'-deoxythymidine-5'-monophosphate (dTMP) while utilizing 5,10-methylenetetrahydrofolate (mTHF) as the methyl donor and reductant in the reaction, yielding dihydrofolate (DHF) as a by-product. This enzymatic reaction provides an intracellular de novo source of dTMP, an essential precursor for DNA biosynthesis.</text>
</comment>
<dbReference type="Gene3D" id="3.30.572.10">
    <property type="entry name" value="Thymidylate synthase/dCMP hydroxymethylase domain"/>
    <property type="match status" value="1"/>
</dbReference>
<gene>
    <name evidence="6" type="primary">thyA</name>
    <name evidence="9" type="ORF">MJA45_22130</name>
</gene>
<dbReference type="NCBIfam" id="NF002496">
    <property type="entry name" value="PRK01827.1-2"/>
    <property type="match status" value="1"/>
</dbReference>
<dbReference type="PANTHER" id="PTHR11548:SF9">
    <property type="entry name" value="THYMIDYLATE SYNTHASE"/>
    <property type="match status" value="1"/>
</dbReference>
<dbReference type="GO" id="GO:0005829">
    <property type="term" value="C:cytosol"/>
    <property type="evidence" value="ECO:0007669"/>
    <property type="project" value="TreeGrafter"/>
</dbReference>
<dbReference type="SUPFAM" id="SSF55831">
    <property type="entry name" value="Thymidylate synthase/dCMP hydroxymethylase"/>
    <property type="match status" value="1"/>
</dbReference>
<feature type="binding site" description="in other chain" evidence="6">
    <location>
        <position position="25"/>
    </location>
    <ligand>
        <name>dUMP</name>
        <dbReference type="ChEBI" id="CHEBI:246422"/>
        <note>ligand shared between dimeric partners</note>
    </ligand>
</feature>
<name>A0AA96LER5_9BACL</name>
<evidence type="ECO:0000256" key="2">
    <source>
        <dbReference type="ARBA" id="ARBA00022490"/>
    </source>
</evidence>
<dbReference type="Proteomes" id="UP001305702">
    <property type="component" value="Chromosome"/>
</dbReference>
<dbReference type="EMBL" id="CP130318">
    <property type="protein sequence ID" value="WNQ10292.1"/>
    <property type="molecule type" value="Genomic_DNA"/>
</dbReference>
<keyword evidence="4 6" id="KW-0808">Transferase</keyword>
<dbReference type="HAMAP" id="MF_00008">
    <property type="entry name" value="Thymidy_synth_bact"/>
    <property type="match status" value="1"/>
</dbReference>
<accession>A0AA96LER5</accession>
<feature type="domain" description="Thymidylate synthase/dCMP hydroxymethylase" evidence="8">
    <location>
        <begin position="7"/>
        <end position="318"/>
    </location>
</feature>
<dbReference type="InterPro" id="IPR045097">
    <property type="entry name" value="Thymidate_synth/dCMP_Mease"/>
</dbReference>
<evidence type="ECO:0000256" key="5">
    <source>
        <dbReference type="ARBA" id="ARBA00022727"/>
    </source>
</evidence>
<comment type="similarity">
    <text evidence="6">Belongs to the thymidylate synthase family. Bacterial-type ThyA subfamily.</text>
</comment>
<dbReference type="AlphaFoldDB" id="A0AA96LER5"/>
<dbReference type="Pfam" id="PF00303">
    <property type="entry name" value="Thymidylat_synt"/>
    <property type="match status" value="1"/>
</dbReference>
<keyword evidence="5 6" id="KW-0545">Nucleotide biosynthesis</keyword>
<evidence type="ECO:0000256" key="4">
    <source>
        <dbReference type="ARBA" id="ARBA00022679"/>
    </source>
</evidence>
<feature type="binding site" evidence="6">
    <location>
        <position position="223"/>
    </location>
    <ligand>
        <name>(6R)-5,10-methylene-5,6,7,8-tetrahydrofolate</name>
        <dbReference type="ChEBI" id="CHEBI:15636"/>
    </ligand>
</feature>
<comment type="subunit">
    <text evidence="6">Homodimer.</text>
</comment>
<feature type="binding site" description="in other chain" evidence="6">
    <location>
        <position position="231"/>
    </location>
    <ligand>
        <name>dUMP</name>
        <dbReference type="ChEBI" id="CHEBI:246422"/>
        <note>ligand shared between dimeric partners</note>
    </ligand>
</feature>
<evidence type="ECO:0000256" key="3">
    <source>
        <dbReference type="ARBA" id="ARBA00022603"/>
    </source>
</evidence>
<comment type="catalytic activity">
    <reaction evidence="6">
        <text>dUMP + (6R)-5,10-methylene-5,6,7,8-tetrahydrofolate = 7,8-dihydrofolate + dTMP</text>
        <dbReference type="Rhea" id="RHEA:12104"/>
        <dbReference type="ChEBI" id="CHEBI:15636"/>
        <dbReference type="ChEBI" id="CHEBI:57451"/>
        <dbReference type="ChEBI" id="CHEBI:63528"/>
        <dbReference type="ChEBI" id="CHEBI:246422"/>
        <dbReference type="EC" id="2.1.1.45"/>
    </reaction>
</comment>
<dbReference type="GO" id="GO:0006235">
    <property type="term" value="P:dTTP biosynthetic process"/>
    <property type="evidence" value="ECO:0007669"/>
    <property type="project" value="UniProtKB-UniRule"/>
</dbReference>
<evidence type="ECO:0000256" key="7">
    <source>
        <dbReference type="PROSITE-ProRule" id="PRU10016"/>
    </source>
</evidence>
<dbReference type="GO" id="GO:0006231">
    <property type="term" value="P:dTMP biosynthetic process"/>
    <property type="evidence" value="ECO:0007669"/>
    <property type="project" value="UniProtKB-UniRule"/>
</dbReference>
<dbReference type="PROSITE" id="PS00091">
    <property type="entry name" value="THYMIDYLATE_SYNTHASE"/>
    <property type="match status" value="1"/>
</dbReference>
<dbReference type="InterPro" id="IPR020940">
    <property type="entry name" value="Thymidylate_synthase_AS"/>
</dbReference>
<sequence>MSRSEHMYLDLMKHIRDHGVRKEDRTGTGTLSVFGHQMRFDLAEGFPLLTTKKIPFSLIKSELLWFIKGDTNIRYLLQHKNNIWNEWAFKKWVEHPSYTGPDMTNFGIRSEKDEAFRKVYEEQMELYKRRMLEDDVFAEQFGELGDVYGKQWRQWKTSRGETIDQLKDVIGMIRTNPDSRRLIVTAWNPEDVPAMALPPCHTLFQFYVAEGRLSCQLYQRSADTFLGVPFNIASYALLTHLIAGECGLQPGEFVHTLGDAHLYVNHLEQVDTQLSREPRELPVLKLNPEVRSVFDYEVQDIKLEGYNPHPSISAPIAV</sequence>
<keyword evidence="2 6" id="KW-0963">Cytoplasm</keyword>
<dbReference type="KEGG" id="paun:MJA45_22130"/>
<dbReference type="InterPro" id="IPR023451">
    <property type="entry name" value="Thymidate_synth/dCMP_Mease_dom"/>
</dbReference>
<protein>
    <recommendedName>
        <fullName evidence="1 6">Thymidylate synthase</fullName>
        <shortName evidence="6">TS</shortName>
        <shortName evidence="6">TSase</shortName>
        <ecNumber evidence="1 6">2.1.1.45</ecNumber>
    </recommendedName>
</protein>
<dbReference type="PRINTS" id="PR00108">
    <property type="entry name" value="THYMDSNTHASE"/>
</dbReference>
<organism evidence="9 10">
    <name type="scientific">Paenibacillus aurantius</name>
    <dbReference type="NCBI Taxonomy" id="2918900"/>
    <lineage>
        <taxon>Bacteria</taxon>
        <taxon>Bacillati</taxon>
        <taxon>Bacillota</taxon>
        <taxon>Bacilli</taxon>
        <taxon>Bacillales</taxon>
        <taxon>Paenibacillaceae</taxon>
        <taxon>Paenibacillus</taxon>
    </lineage>
</organism>
<feature type="binding site" evidence="6">
    <location>
        <position position="317"/>
    </location>
    <ligand>
        <name>(6R)-5,10-methylene-5,6,7,8-tetrahydrofolate</name>
        <dbReference type="ChEBI" id="CHEBI:15636"/>
    </ligand>
</feature>
<dbReference type="GO" id="GO:0032259">
    <property type="term" value="P:methylation"/>
    <property type="evidence" value="ECO:0007669"/>
    <property type="project" value="UniProtKB-KW"/>
</dbReference>
<reference evidence="9 10" key="1">
    <citation type="submission" date="2022-02" db="EMBL/GenBank/DDBJ databases">
        <title>Paenibacillus sp. MBLB1776 Whole Genome Shotgun Sequencing.</title>
        <authorList>
            <person name="Hwang C.Y."/>
            <person name="Cho E.-S."/>
            <person name="Seo M.-J."/>
        </authorList>
    </citation>
    <scope>NUCLEOTIDE SEQUENCE [LARGE SCALE GENOMIC DNA]</scope>
    <source>
        <strain evidence="9 10">MBLB1776</strain>
    </source>
</reference>
<feature type="active site" description="Nucleophile" evidence="6">
    <location>
        <position position="200"/>
    </location>
</feature>
<comment type="subcellular location">
    <subcellularLocation>
        <location evidence="6">Cytoplasm</location>
    </subcellularLocation>
</comment>
<evidence type="ECO:0000259" key="8">
    <source>
        <dbReference type="Pfam" id="PF00303"/>
    </source>
</evidence>
<feature type="active site" evidence="7">
    <location>
        <position position="200"/>
    </location>
</feature>
<feature type="binding site" description="in other chain" evidence="6">
    <location>
        <begin position="261"/>
        <end position="263"/>
    </location>
    <ligand>
        <name>dUMP</name>
        <dbReference type="ChEBI" id="CHEBI:246422"/>
        <note>ligand shared between dimeric partners</note>
    </ligand>
</feature>
<proteinExistence type="inferred from homology"/>
<dbReference type="CDD" id="cd00351">
    <property type="entry name" value="TS_Pyrimidine_HMase"/>
    <property type="match status" value="1"/>
</dbReference>
<comment type="pathway">
    <text evidence="6">Pyrimidine metabolism; dTTP biosynthesis.</text>
</comment>
<evidence type="ECO:0000313" key="10">
    <source>
        <dbReference type="Proteomes" id="UP001305702"/>
    </source>
</evidence>
<feature type="binding site" description="in other chain" evidence="6">
    <location>
        <begin position="220"/>
        <end position="223"/>
    </location>
    <ligand>
        <name>dUMP</name>
        <dbReference type="ChEBI" id="CHEBI:246422"/>
        <note>ligand shared between dimeric partners</note>
    </ligand>
</feature>
<dbReference type="InterPro" id="IPR036926">
    <property type="entry name" value="Thymidate_synth/dCMP_Mease_sf"/>
</dbReference>
<dbReference type="NCBIfam" id="TIGR03284">
    <property type="entry name" value="thym_sym"/>
    <property type="match status" value="1"/>
</dbReference>